<dbReference type="AlphaFoldDB" id="A0A3B0TBI7"/>
<dbReference type="CDD" id="cd06171">
    <property type="entry name" value="Sigma70_r4"/>
    <property type="match status" value="1"/>
</dbReference>
<evidence type="ECO:0000256" key="3">
    <source>
        <dbReference type="ARBA" id="ARBA00023082"/>
    </source>
</evidence>
<proteinExistence type="inferred from homology"/>
<gene>
    <name evidence="6" type="ORF">MNBD_BACTEROID03-1679</name>
</gene>
<keyword evidence="3" id="KW-0731">Sigma factor</keyword>
<dbReference type="InterPro" id="IPR039425">
    <property type="entry name" value="RNA_pol_sigma-70-like"/>
</dbReference>
<protein>
    <recommendedName>
        <fullName evidence="5">RNA polymerase sigma factor 70 region 4 type 2 domain-containing protein</fullName>
    </recommendedName>
</protein>
<reference evidence="6" key="1">
    <citation type="submission" date="2018-06" db="EMBL/GenBank/DDBJ databases">
        <authorList>
            <person name="Zhirakovskaya E."/>
        </authorList>
    </citation>
    <scope>NUCLEOTIDE SEQUENCE</scope>
</reference>
<dbReference type="SUPFAM" id="SSF88659">
    <property type="entry name" value="Sigma3 and sigma4 domains of RNA polymerase sigma factors"/>
    <property type="match status" value="1"/>
</dbReference>
<evidence type="ECO:0000259" key="5">
    <source>
        <dbReference type="Pfam" id="PF08281"/>
    </source>
</evidence>
<dbReference type="GO" id="GO:0016987">
    <property type="term" value="F:sigma factor activity"/>
    <property type="evidence" value="ECO:0007669"/>
    <property type="project" value="UniProtKB-KW"/>
</dbReference>
<dbReference type="GO" id="GO:0006352">
    <property type="term" value="P:DNA-templated transcription initiation"/>
    <property type="evidence" value="ECO:0007669"/>
    <property type="project" value="InterPro"/>
</dbReference>
<accession>A0A3B0TBI7</accession>
<sequence length="191" mass="22409">MDLTPEKSIWYFFVRGDVNAFSTLFKGYYSVLYDYGLKISGNPSLTEDCLQDFFVYLYDRREGIGEVNNIRSYLFVSFRRSLFKKLKKERKFTDYDELFESISKFEFSAEEIAIKQELTSMKTNALANLLNKLSVREREAVYLKYYSDLKTDQIARVMGISYQSVLNTLQKAFLKLRKVSESEAILQVLRG</sequence>
<comment type="similarity">
    <text evidence="1">Belongs to the sigma-70 factor family. ECF subfamily.</text>
</comment>
<dbReference type="InterPro" id="IPR013249">
    <property type="entry name" value="RNA_pol_sigma70_r4_t2"/>
</dbReference>
<name>A0A3B0TBI7_9ZZZZ</name>
<keyword evidence="4" id="KW-0804">Transcription</keyword>
<dbReference type="SUPFAM" id="SSF88946">
    <property type="entry name" value="Sigma2 domain of RNA polymerase sigma factors"/>
    <property type="match status" value="1"/>
</dbReference>
<dbReference type="PANTHER" id="PTHR43133">
    <property type="entry name" value="RNA POLYMERASE ECF-TYPE SIGMA FACTO"/>
    <property type="match status" value="1"/>
</dbReference>
<dbReference type="EMBL" id="UOEL01000103">
    <property type="protein sequence ID" value="VAW13473.1"/>
    <property type="molecule type" value="Genomic_DNA"/>
</dbReference>
<evidence type="ECO:0000256" key="1">
    <source>
        <dbReference type="ARBA" id="ARBA00010641"/>
    </source>
</evidence>
<keyword evidence="2" id="KW-0805">Transcription regulation</keyword>
<dbReference type="GO" id="GO:0003677">
    <property type="term" value="F:DNA binding"/>
    <property type="evidence" value="ECO:0007669"/>
    <property type="project" value="InterPro"/>
</dbReference>
<dbReference type="InterPro" id="IPR036388">
    <property type="entry name" value="WH-like_DNA-bd_sf"/>
</dbReference>
<dbReference type="InterPro" id="IPR014284">
    <property type="entry name" value="RNA_pol_sigma-70_dom"/>
</dbReference>
<evidence type="ECO:0000256" key="4">
    <source>
        <dbReference type="ARBA" id="ARBA00023163"/>
    </source>
</evidence>
<organism evidence="6">
    <name type="scientific">hydrothermal vent metagenome</name>
    <dbReference type="NCBI Taxonomy" id="652676"/>
    <lineage>
        <taxon>unclassified sequences</taxon>
        <taxon>metagenomes</taxon>
        <taxon>ecological metagenomes</taxon>
    </lineage>
</organism>
<dbReference type="NCBIfam" id="TIGR02937">
    <property type="entry name" value="sigma70-ECF"/>
    <property type="match status" value="1"/>
</dbReference>
<dbReference type="Pfam" id="PF08281">
    <property type="entry name" value="Sigma70_r4_2"/>
    <property type="match status" value="1"/>
</dbReference>
<dbReference type="InterPro" id="IPR013324">
    <property type="entry name" value="RNA_pol_sigma_r3/r4-like"/>
</dbReference>
<dbReference type="InterPro" id="IPR013325">
    <property type="entry name" value="RNA_pol_sigma_r2"/>
</dbReference>
<evidence type="ECO:0000313" key="6">
    <source>
        <dbReference type="EMBL" id="VAW13473.1"/>
    </source>
</evidence>
<dbReference type="Gene3D" id="1.10.10.10">
    <property type="entry name" value="Winged helix-like DNA-binding domain superfamily/Winged helix DNA-binding domain"/>
    <property type="match status" value="1"/>
</dbReference>
<dbReference type="PANTHER" id="PTHR43133:SF46">
    <property type="entry name" value="RNA POLYMERASE SIGMA-70 FACTOR ECF SUBFAMILY"/>
    <property type="match status" value="1"/>
</dbReference>
<evidence type="ECO:0000256" key="2">
    <source>
        <dbReference type="ARBA" id="ARBA00023015"/>
    </source>
</evidence>
<feature type="domain" description="RNA polymerase sigma factor 70 region 4 type 2" evidence="5">
    <location>
        <begin position="124"/>
        <end position="176"/>
    </location>
</feature>
<dbReference type="Gene3D" id="1.10.1740.10">
    <property type="match status" value="1"/>
</dbReference>